<proteinExistence type="predicted"/>
<dbReference type="InterPro" id="IPR041078">
    <property type="entry name" value="Plavaka"/>
</dbReference>
<sequence length="363" mass="41558">MIHQWDPGILWDDYGVRTDFQPFTFGFPRADIHELLSPDLLHQLIKGTFKDHIVTWINELIIIQHGQTKGDEIIDDIDRLAAIPSFPGIRHFADGRDFKQWTGNDSKALMKIYIPAIKGYVPSDVIETLRCFLDFCYTVWQNLISVSDLKDIKMILDDFHRLRQVFVRLGVRSTISLPRQHAMKHYPNGIRLFGAPAGLCSSITESKHIESVKETWRRANNTDPLPQMLTIITRLDQMSAVQQKFERRGMLKGTVTWYAGQMLEGMIPALSIRKGAGMNDDEDEDNDNDNDEDEDEDNCGPASGPKAPPSFKLAKTREFNYPANAEHLGAKIRQPALHECIRRYLADHLYDMPDVPLEQLPQF</sequence>
<feature type="region of interest" description="Disordered" evidence="1">
    <location>
        <begin position="275"/>
        <end position="311"/>
    </location>
</feature>
<comment type="caution">
    <text evidence="2">The sequence shown here is derived from an EMBL/GenBank/DDBJ whole genome shotgun (WGS) entry which is preliminary data.</text>
</comment>
<dbReference type="EMBL" id="JBANRG010000011">
    <property type="protein sequence ID" value="KAK7462237.1"/>
    <property type="molecule type" value="Genomic_DNA"/>
</dbReference>
<gene>
    <name evidence="2" type="ORF">VKT23_007842</name>
</gene>
<reference evidence="2 3" key="1">
    <citation type="submission" date="2024-01" db="EMBL/GenBank/DDBJ databases">
        <title>A draft genome for the cacao thread blight pathogen Marasmiellus scandens.</title>
        <authorList>
            <person name="Baruah I.K."/>
            <person name="Leung J."/>
            <person name="Bukari Y."/>
            <person name="Amoako-Attah I."/>
            <person name="Meinhardt L.W."/>
            <person name="Bailey B.A."/>
            <person name="Cohen S.P."/>
        </authorList>
    </citation>
    <scope>NUCLEOTIDE SEQUENCE [LARGE SCALE GENOMIC DNA]</scope>
    <source>
        <strain evidence="2 3">GH-19</strain>
    </source>
</reference>
<organism evidence="2 3">
    <name type="scientific">Marasmiellus scandens</name>
    <dbReference type="NCBI Taxonomy" id="2682957"/>
    <lineage>
        <taxon>Eukaryota</taxon>
        <taxon>Fungi</taxon>
        <taxon>Dikarya</taxon>
        <taxon>Basidiomycota</taxon>
        <taxon>Agaricomycotina</taxon>
        <taxon>Agaricomycetes</taxon>
        <taxon>Agaricomycetidae</taxon>
        <taxon>Agaricales</taxon>
        <taxon>Marasmiineae</taxon>
        <taxon>Omphalotaceae</taxon>
        <taxon>Marasmiellus</taxon>
    </lineage>
</organism>
<evidence type="ECO:0000313" key="2">
    <source>
        <dbReference type="EMBL" id="KAK7462237.1"/>
    </source>
</evidence>
<name>A0ABR1JJ56_9AGAR</name>
<accession>A0ABR1JJ56</accession>
<evidence type="ECO:0000313" key="3">
    <source>
        <dbReference type="Proteomes" id="UP001498398"/>
    </source>
</evidence>
<keyword evidence="3" id="KW-1185">Reference proteome</keyword>
<dbReference type="Proteomes" id="UP001498398">
    <property type="component" value="Unassembled WGS sequence"/>
</dbReference>
<dbReference type="Pfam" id="PF18759">
    <property type="entry name" value="Plavaka"/>
    <property type="match status" value="1"/>
</dbReference>
<feature type="compositionally biased region" description="Acidic residues" evidence="1">
    <location>
        <begin position="279"/>
        <end position="298"/>
    </location>
</feature>
<evidence type="ECO:0000256" key="1">
    <source>
        <dbReference type="SAM" id="MobiDB-lite"/>
    </source>
</evidence>
<protein>
    <submittedName>
        <fullName evidence="2">Uncharacterized protein</fullName>
    </submittedName>
</protein>